<keyword evidence="4" id="KW-1185">Reference proteome</keyword>
<dbReference type="AlphaFoldDB" id="A0A975FNL2"/>
<dbReference type="Proteomes" id="UP000671914">
    <property type="component" value="Chromosome"/>
</dbReference>
<feature type="compositionally biased region" description="Basic and acidic residues" evidence="2">
    <location>
        <begin position="193"/>
        <end position="202"/>
    </location>
</feature>
<dbReference type="PIRSF" id="PIRSF018249">
    <property type="entry name" value="MyrA_prd"/>
    <property type="match status" value="1"/>
</dbReference>
<feature type="binding site" evidence="1">
    <location>
        <position position="132"/>
    </location>
    <ligand>
        <name>S-adenosyl-L-methionine</name>
        <dbReference type="ChEBI" id="CHEBI:59789"/>
    </ligand>
</feature>
<reference evidence="3" key="1">
    <citation type="submission" date="2021-03" db="EMBL/GenBank/DDBJ databases">
        <title>Agromyces archimandritus sp. nov., isolated from the cockroach Archimandrita tessellata.</title>
        <authorList>
            <person name="Guzman J."/>
            <person name="Ortuzar M."/>
            <person name="Poehlein A."/>
            <person name="Daniel R."/>
            <person name="Trujillo M."/>
            <person name="Vilcinskas A."/>
        </authorList>
    </citation>
    <scope>NUCLEOTIDE SEQUENCE</scope>
    <source>
        <strain evidence="3">G127AT</strain>
    </source>
</reference>
<organism evidence="3 4">
    <name type="scientific">Agromyces archimandritae</name>
    <dbReference type="NCBI Taxonomy" id="2781962"/>
    <lineage>
        <taxon>Bacteria</taxon>
        <taxon>Bacillati</taxon>
        <taxon>Actinomycetota</taxon>
        <taxon>Actinomycetes</taxon>
        <taxon>Micrococcales</taxon>
        <taxon>Microbacteriaceae</taxon>
        <taxon>Agromyces</taxon>
    </lineage>
</organism>
<dbReference type="InterPro" id="IPR016718">
    <property type="entry name" value="rRNA_m1G-MeTrfase_A_prd"/>
</dbReference>
<dbReference type="SUPFAM" id="SSF53335">
    <property type="entry name" value="S-adenosyl-L-methionine-dependent methyltransferases"/>
    <property type="match status" value="1"/>
</dbReference>
<keyword evidence="1" id="KW-0949">S-adenosyl-L-methionine</keyword>
<evidence type="ECO:0000256" key="2">
    <source>
        <dbReference type="SAM" id="MobiDB-lite"/>
    </source>
</evidence>
<evidence type="ECO:0000313" key="4">
    <source>
        <dbReference type="Proteomes" id="UP000671914"/>
    </source>
</evidence>
<gene>
    <name evidence="3" type="ORF">G127AT_00530</name>
</gene>
<feature type="binding site" evidence="1">
    <location>
        <position position="14"/>
    </location>
    <ligand>
        <name>S-adenosyl-L-methionine</name>
        <dbReference type="ChEBI" id="CHEBI:59789"/>
    </ligand>
</feature>
<name>A0A975FNL2_9MICO</name>
<evidence type="ECO:0000256" key="1">
    <source>
        <dbReference type="PIRSR" id="PIRSR018249-2"/>
    </source>
</evidence>
<sequence length="233" mass="24315">MLVARDAVLASGLYAPIADAVAEAASPALHGPSAALIDLGSGTGHYSGVVAAHARSRPRMLMADRSPAAVRWSMLAERGSDGVVLDTWAPLPIRDAVADVVLDVFAPRNPPEFARILRPGGRLIVVVPRPEHLRELRTGGRMLDVPGGKATAVLEQFSGLLHALEPRHIHAIVRPTPAQAAALHDMGPSAHHGSPEDGHSGADDTNGTDHANGTARTVDGITVSVDVLTFVAR</sequence>
<feature type="region of interest" description="Disordered" evidence="2">
    <location>
        <begin position="179"/>
        <end position="215"/>
    </location>
</feature>
<evidence type="ECO:0008006" key="5">
    <source>
        <dbReference type="Google" id="ProtNLM"/>
    </source>
</evidence>
<dbReference type="Gene3D" id="3.40.50.150">
    <property type="entry name" value="Vaccinia Virus protein VP39"/>
    <property type="match status" value="1"/>
</dbReference>
<proteinExistence type="predicted"/>
<feature type="binding site" evidence="1">
    <location>
        <begin position="43"/>
        <end position="44"/>
    </location>
    <ligand>
        <name>S-adenosyl-L-methionine</name>
        <dbReference type="ChEBI" id="CHEBI:59789"/>
    </ligand>
</feature>
<protein>
    <recommendedName>
        <fullName evidence="5">Methyltransferase domain-containing protein</fullName>
    </recommendedName>
</protein>
<accession>A0A975FNL2</accession>
<dbReference type="InterPro" id="IPR029063">
    <property type="entry name" value="SAM-dependent_MTases_sf"/>
</dbReference>
<dbReference type="GO" id="GO:0008168">
    <property type="term" value="F:methyltransferase activity"/>
    <property type="evidence" value="ECO:0007669"/>
    <property type="project" value="InterPro"/>
</dbReference>
<dbReference type="KEGG" id="aarc:G127AT_00530"/>
<feature type="compositionally biased region" description="Polar residues" evidence="2">
    <location>
        <begin position="203"/>
        <end position="215"/>
    </location>
</feature>
<dbReference type="EMBL" id="CP071696">
    <property type="protein sequence ID" value="QTX04798.1"/>
    <property type="molecule type" value="Genomic_DNA"/>
</dbReference>
<evidence type="ECO:0000313" key="3">
    <source>
        <dbReference type="EMBL" id="QTX04798.1"/>
    </source>
</evidence>
<dbReference type="RefSeq" id="WP_210898775.1">
    <property type="nucleotide sequence ID" value="NZ_CP071696.1"/>
</dbReference>